<proteinExistence type="predicted"/>
<gene>
    <name evidence="3" type="ORF">PODCO_207135</name>
</gene>
<keyword evidence="4" id="KW-1185">Reference proteome</keyword>
<feature type="compositionally biased region" description="Polar residues" evidence="1">
    <location>
        <begin position="20"/>
        <end position="49"/>
    </location>
</feature>
<dbReference type="EMBL" id="LR026965">
    <property type="protein sequence ID" value="VBB75811.1"/>
    <property type="molecule type" value="Genomic_DNA"/>
</dbReference>
<dbReference type="Proteomes" id="UP000280685">
    <property type="component" value="Chromosome 2"/>
</dbReference>
<name>A0ABY6S2U5_PODCO</name>
<reference evidence="3" key="1">
    <citation type="submission" date="2018-02" db="EMBL/GenBank/DDBJ databases">
        <authorList>
            <person name="Silar P."/>
        </authorList>
    </citation>
    <scope>NUCLEOTIDE SEQUENCE [LARGE SCALE GENOMIC DNA]</scope>
    <source>
        <strain evidence="3">T</strain>
    </source>
</reference>
<sequence>MSPKRKCAEEEQDVVEGHSTDSTSGDIFSTSCHTLSTPHDSSSIPQEDVSTPHEDVPTPHEDVPAPHEDVPTPHSILSAGHTNSVADILSTDGALSTPLNTTFSLLKLLIELRFLVYHHTWEPREVTIRKPGFKNNLPATLFVDKESRHETLRHYHLYITKYISPVERKYGYINPNLDTLHVRMPRTFPPMRHPLEICIPTLLEIGKPVLSVCLNPGTMDELPAKKWLFERSGLRGIIAEVDIAATRPPRGPRYATI</sequence>
<evidence type="ECO:0000256" key="1">
    <source>
        <dbReference type="SAM" id="MobiDB-lite"/>
    </source>
</evidence>
<feature type="compositionally biased region" description="Basic and acidic residues" evidence="1">
    <location>
        <begin position="50"/>
        <end position="71"/>
    </location>
</feature>
<dbReference type="Pfam" id="PF20150">
    <property type="entry name" value="2EXR"/>
    <property type="match status" value="1"/>
</dbReference>
<protein>
    <recommendedName>
        <fullName evidence="2">2EXR domain-containing protein</fullName>
    </recommendedName>
</protein>
<organism evidence="3 4">
    <name type="scientific">Podospora comata</name>
    <dbReference type="NCBI Taxonomy" id="48703"/>
    <lineage>
        <taxon>Eukaryota</taxon>
        <taxon>Fungi</taxon>
        <taxon>Dikarya</taxon>
        <taxon>Ascomycota</taxon>
        <taxon>Pezizomycotina</taxon>
        <taxon>Sordariomycetes</taxon>
        <taxon>Sordariomycetidae</taxon>
        <taxon>Sordariales</taxon>
        <taxon>Podosporaceae</taxon>
        <taxon>Podospora</taxon>
    </lineage>
</organism>
<feature type="region of interest" description="Disordered" evidence="1">
    <location>
        <begin position="1"/>
        <end position="73"/>
    </location>
</feature>
<evidence type="ECO:0000259" key="2">
    <source>
        <dbReference type="Pfam" id="PF20150"/>
    </source>
</evidence>
<feature type="domain" description="2EXR" evidence="2">
    <location>
        <begin position="108"/>
        <end position="180"/>
    </location>
</feature>
<accession>A0ABY6S2U5</accession>
<evidence type="ECO:0000313" key="4">
    <source>
        <dbReference type="Proteomes" id="UP000280685"/>
    </source>
</evidence>
<dbReference type="InterPro" id="IPR045518">
    <property type="entry name" value="2EXR"/>
</dbReference>
<evidence type="ECO:0000313" key="3">
    <source>
        <dbReference type="EMBL" id="VBB75811.1"/>
    </source>
</evidence>